<protein>
    <recommendedName>
        <fullName evidence="4 5">Large ribosomal subunit protein uL29</fullName>
    </recommendedName>
</protein>
<dbReference type="EMBL" id="LBUP01000001">
    <property type="protein sequence ID" value="KKQ67427.1"/>
    <property type="molecule type" value="Genomic_DNA"/>
</dbReference>
<dbReference type="InterPro" id="IPR001854">
    <property type="entry name" value="Ribosomal_uL29"/>
</dbReference>
<evidence type="ECO:0000313" key="7">
    <source>
        <dbReference type="Proteomes" id="UP000034235"/>
    </source>
</evidence>
<evidence type="ECO:0000256" key="2">
    <source>
        <dbReference type="ARBA" id="ARBA00022980"/>
    </source>
</evidence>
<comment type="caution">
    <text evidence="6">The sequence shown here is derived from an EMBL/GenBank/DDBJ whole genome shotgun (WGS) entry which is preliminary data.</text>
</comment>
<dbReference type="GO" id="GO:0005840">
    <property type="term" value="C:ribosome"/>
    <property type="evidence" value="ECO:0007669"/>
    <property type="project" value="UniProtKB-KW"/>
</dbReference>
<proteinExistence type="inferred from homology"/>
<keyword evidence="2 5" id="KW-0689">Ribosomal protein</keyword>
<evidence type="ECO:0000256" key="3">
    <source>
        <dbReference type="ARBA" id="ARBA00023274"/>
    </source>
</evidence>
<dbReference type="Gene3D" id="1.10.287.310">
    <property type="match status" value="1"/>
</dbReference>
<evidence type="ECO:0000256" key="4">
    <source>
        <dbReference type="ARBA" id="ARBA00035204"/>
    </source>
</evidence>
<accession>A0A0G0JKM9</accession>
<dbReference type="AlphaFoldDB" id="A0A0G0JKM9"/>
<dbReference type="SUPFAM" id="SSF46561">
    <property type="entry name" value="Ribosomal protein L29 (L29p)"/>
    <property type="match status" value="1"/>
</dbReference>
<organism evidence="6 7">
    <name type="scientific">Candidatus Daviesbacteria bacterium GW2011_GWA2_38_24</name>
    <dbReference type="NCBI Taxonomy" id="1618422"/>
    <lineage>
        <taxon>Bacteria</taxon>
        <taxon>Candidatus Daviesiibacteriota</taxon>
    </lineage>
</organism>
<reference evidence="6 7" key="1">
    <citation type="journal article" date="2015" name="Nature">
        <title>rRNA introns, odd ribosomes, and small enigmatic genomes across a large radiation of phyla.</title>
        <authorList>
            <person name="Brown C.T."/>
            <person name="Hug L.A."/>
            <person name="Thomas B.C."/>
            <person name="Sharon I."/>
            <person name="Castelle C.J."/>
            <person name="Singh A."/>
            <person name="Wilkins M.J."/>
            <person name="Williams K.H."/>
            <person name="Banfield J.F."/>
        </authorList>
    </citation>
    <scope>NUCLEOTIDE SEQUENCE [LARGE SCALE GENOMIC DNA]</scope>
</reference>
<dbReference type="GO" id="GO:0006412">
    <property type="term" value="P:translation"/>
    <property type="evidence" value="ECO:0007669"/>
    <property type="project" value="UniProtKB-UniRule"/>
</dbReference>
<gene>
    <name evidence="5" type="primary">rpmC</name>
    <name evidence="6" type="ORF">US86_C0001G0354</name>
</gene>
<dbReference type="HAMAP" id="MF_00374">
    <property type="entry name" value="Ribosomal_uL29"/>
    <property type="match status" value="1"/>
</dbReference>
<keyword evidence="3 5" id="KW-0687">Ribonucleoprotein</keyword>
<dbReference type="GO" id="GO:0003735">
    <property type="term" value="F:structural constituent of ribosome"/>
    <property type="evidence" value="ECO:0007669"/>
    <property type="project" value="InterPro"/>
</dbReference>
<evidence type="ECO:0000256" key="5">
    <source>
        <dbReference type="HAMAP-Rule" id="MF_00374"/>
    </source>
</evidence>
<dbReference type="Proteomes" id="UP000034235">
    <property type="component" value="Unassembled WGS sequence"/>
</dbReference>
<comment type="similarity">
    <text evidence="1 5">Belongs to the universal ribosomal protein uL29 family.</text>
</comment>
<sequence length="77" mass="8885">MRKNELSNIKGMNIPALNSQVQKIKKEIADLGMDKNMNKLKDLKAIRKRRKDVAQILTVIAQKELLEQLQEVKKGEK</sequence>
<dbReference type="GO" id="GO:1990904">
    <property type="term" value="C:ribonucleoprotein complex"/>
    <property type="evidence" value="ECO:0007669"/>
    <property type="project" value="UniProtKB-KW"/>
</dbReference>
<evidence type="ECO:0000313" key="6">
    <source>
        <dbReference type="EMBL" id="KKQ67427.1"/>
    </source>
</evidence>
<dbReference type="Pfam" id="PF00831">
    <property type="entry name" value="Ribosomal_L29"/>
    <property type="match status" value="1"/>
</dbReference>
<name>A0A0G0JKM9_9BACT</name>
<dbReference type="InterPro" id="IPR036049">
    <property type="entry name" value="Ribosomal_uL29_sf"/>
</dbReference>
<dbReference type="NCBIfam" id="TIGR00012">
    <property type="entry name" value="L29"/>
    <property type="match status" value="1"/>
</dbReference>
<evidence type="ECO:0000256" key="1">
    <source>
        <dbReference type="ARBA" id="ARBA00009254"/>
    </source>
</evidence>